<dbReference type="Proteomes" id="UP000666240">
    <property type="component" value="Unassembled WGS sequence"/>
</dbReference>
<keyword evidence="3" id="KW-0680">Restriction system</keyword>
<keyword evidence="6" id="KW-1185">Reference proteome</keyword>
<accession>A0A8J7UK66</accession>
<reference evidence="5" key="1">
    <citation type="submission" date="2021-03" db="EMBL/GenBank/DDBJ databases">
        <title>Genome sequencing and assembly of Tianweitania sediminis.</title>
        <authorList>
            <person name="Chhetri G."/>
        </authorList>
    </citation>
    <scope>NUCLEOTIDE SEQUENCE</scope>
    <source>
        <strain evidence="5">Z8</strain>
    </source>
</reference>
<dbReference type="Gene3D" id="3.90.120.10">
    <property type="entry name" value="DNA Methylase, subunit A, domain 2"/>
    <property type="match status" value="1"/>
</dbReference>
<evidence type="ECO:0000256" key="1">
    <source>
        <dbReference type="ARBA" id="ARBA00022603"/>
    </source>
</evidence>
<evidence type="ECO:0000256" key="4">
    <source>
        <dbReference type="ARBA" id="ARBA00047422"/>
    </source>
</evidence>
<proteinExistence type="predicted"/>
<organism evidence="5 6">
    <name type="scientific">Tianweitania sediminis</name>
    <dbReference type="NCBI Taxonomy" id="1502156"/>
    <lineage>
        <taxon>Bacteria</taxon>
        <taxon>Pseudomonadati</taxon>
        <taxon>Pseudomonadota</taxon>
        <taxon>Alphaproteobacteria</taxon>
        <taxon>Hyphomicrobiales</taxon>
        <taxon>Phyllobacteriaceae</taxon>
        <taxon>Tianweitania</taxon>
    </lineage>
</organism>
<protein>
    <submittedName>
        <fullName evidence="5">DNA cytosine methyltransferase</fullName>
    </submittedName>
</protein>
<sequence>MYDRFNDLGYDSRLLTIRAYDYGLAQRHLRVALVGFRDGLLERFRMPPVPSAEADRLTLGEALRDIVARNRWEGTEAWANKASIVSPTVIGAASTSNKLGFASIYQKEEWEVADIDSTVLAEEPPMPGHKGHFRLTVEMGARLQGFPDDWKFAGTPDLQKRQIANALPPRRWLADRLDFGGTRRAWLHDGKYTSTHMEVLHEWPADVDFFTNGEFKRLFGRRKMRRRFPCHECVDAGDTRYAGLNKPECATACLGPSGKSIACIMCGCDFAVQRANCQHCDGDVLGANDDDFVGRCHTCGMVAMKTREIPLSCLRWLHSPRLRNPKTSDLRGNHISSSGCRRSPRAAIIG</sequence>
<evidence type="ECO:0000256" key="2">
    <source>
        <dbReference type="ARBA" id="ARBA00022679"/>
    </source>
</evidence>
<dbReference type="RefSeq" id="WP_209333991.1">
    <property type="nucleotide sequence ID" value="NZ_JAGIYY010000001.1"/>
</dbReference>
<evidence type="ECO:0000313" key="5">
    <source>
        <dbReference type="EMBL" id="MBP0438052.1"/>
    </source>
</evidence>
<gene>
    <name evidence="5" type="ORF">J5Y06_05285</name>
</gene>
<dbReference type="SUPFAM" id="SSF53335">
    <property type="entry name" value="S-adenosyl-L-methionine-dependent methyltransferases"/>
    <property type="match status" value="1"/>
</dbReference>
<dbReference type="EMBL" id="JAGIYY010000001">
    <property type="protein sequence ID" value="MBP0438052.1"/>
    <property type="molecule type" value="Genomic_DNA"/>
</dbReference>
<dbReference type="InterPro" id="IPR001525">
    <property type="entry name" value="C5_MeTfrase"/>
</dbReference>
<comment type="caution">
    <text evidence="5">The sequence shown here is derived from an EMBL/GenBank/DDBJ whole genome shotgun (WGS) entry which is preliminary data.</text>
</comment>
<evidence type="ECO:0000256" key="3">
    <source>
        <dbReference type="ARBA" id="ARBA00022747"/>
    </source>
</evidence>
<keyword evidence="1 5" id="KW-0489">Methyltransferase</keyword>
<dbReference type="GO" id="GO:0003886">
    <property type="term" value="F:DNA (cytosine-5-)-methyltransferase activity"/>
    <property type="evidence" value="ECO:0007669"/>
    <property type="project" value="UniProtKB-EC"/>
</dbReference>
<comment type="catalytic activity">
    <reaction evidence="4">
        <text>a 2'-deoxycytidine in DNA + S-adenosyl-L-methionine = a 5-methyl-2'-deoxycytidine in DNA + S-adenosyl-L-homocysteine + H(+)</text>
        <dbReference type="Rhea" id="RHEA:13681"/>
        <dbReference type="Rhea" id="RHEA-COMP:11369"/>
        <dbReference type="Rhea" id="RHEA-COMP:11370"/>
        <dbReference type="ChEBI" id="CHEBI:15378"/>
        <dbReference type="ChEBI" id="CHEBI:57856"/>
        <dbReference type="ChEBI" id="CHEBI:59789"/>
        <dbReference type="ChEBI" id="CHEBI:85452"/>
        <dbReference type="ChEBI" id="CHEBI:85454"/>
        <dbReference type="EC" id="2.1.1.37"/>
    </reaction>
</comment>
<dbReference type="GO" id="GO:0009307">
    <property type="term" value="P:DNA restriction-modification system"/>
    <property type="evidence" value="ECO:0007669"/>
    <property type="project" value="UniProtKB-KW"/>
</dbReference>
<dbReference type="Pfam" id="PF00145">
    <property type="entry name" value="DNA_methylase"/>
    <property type="match status" value="1"/>
</dbReference>
<evidence type="ECO:0000313" key="6">
    <source>
        <dbReference type="Proteomes" id="UP000666240"/>
    </source>
</evidence>
<dbReference type="AlphaFoldDB" id="A0A8J7UK66"/>
<name>A0A8J7UK66_9HYPH</name>
<dbReference type="GO" id="GO:0032259">
    <property type="term" value="P:methylation"/>
    <property type="evidence" value="ECO:0007669"/>
    <property type="project" value="UniProtKB-KW"/>
</dbReference>
<keyword evidence="2" id="KW-0808">Transferase</keyword>
<dbReference type="InterPro" id="IPR029063">
    <property type="entry name" value="SAM-dependent_MTases_sf"/>
</dbReference>